<dbReference type="Proteomes" id="UP000254876">
    <property type="component" value="Unassembled WGS sequence"/>
</dbReference>
<proteinExistence type="predicted"/>
<dbReference type="RefSeq" id="WP_115172701.1">
    <property type="nucleotide sequence ID" value="NZ_UFYD01000002.1"/>
</dbReference>
<dbReference type="EMBL" id="UFYD01000002">
    <property type="protein sequence ID" value="STF08840.1"/>
    <property type="molecule type" value="Genomic_DNA"/>
</dbReference>
<protein>
    <submittedName>
        <fullName evidence="1">Uncharacterized protein</fullName>
    </submittedName>
</protein>
<evidence type="ECO:0000313" key="1">
    <source>
        <dbReference type="EMBL" id="STF08840.1"/>
    </source>
</evidence>
<evidence type="ECO:0000313" key="2">
    <source>
        <dbReference type="Proteomes" id="UP000254876"/>
    </source>
</evidence>
<comment type="caution">
    <text evidence="1">The sequence shown here is derived from an EMBL/GenBank/DDBJ whole genome shotgun (WGS) entry which is preliminary data.</text>
</comment>
<reference evidence="1 2" key="1">
    <citation type="submission" date="2018-06" db="EMBL/GenBank/DDBJ databases">
        <authorList>
            <consortium name="Pathogen Informatics"/>
            <person name="Doyle S."/>
        </authorList>
    </citation>
    <scope>NUCLEOTIDE SEQUENCE [LARGE SCALE GENOMIC DNA]</scope>
    <source>
        <strain evidence="1 2">NCTC10588</strain>
    </source>
</reference>
<name>A0A7Z7LZT8_9FLAO</name>
<sequence>MIIIAPFHFPKYGKLLRDTFQSKKEKILFGISKSEQNLDYSYIIEDYTGCLKPEHISPVIGAVTKKLLMLDYVAYLHAQFSSFSSFPITNCWKINEYGSFSFSKCISQ</sequence>
<organism evidence="1 2">
    <name type="scientific">Elizabethkingia anophelis</name>
    <dbReference type="NCBI Taxonomy" id="1117645"/>
    <lineage>
        <taxon>Bacteria</taxon>
        <taxon>Pseudomonadati</taxon>
        <taxon>Bacteroidota</taxon>
        <taxon>Flavobacteriia</taxon>
        <taxon>Flavobacteriales</taxon>
        <taxon>Weeksellaceae</taxon>
        <taxon>Elizabethkingia</taxon>
    </lineage>
</organism>
<dbReference type="AlphaFoldDB" id="A0A7Z7LZT8"/>
<gene>
    <name evidence="1" type="ORF">NCTC10588_04056</name>
</gene>
<accession>A0A7Z7LZT8</accession>